<evidence type="ECO:0000313" key="2">
    <source>
        <dbReference type="EMBL" id="KAK8771207.1"/>
    </source>
</evidence>
<dbReference type="EMBL" id="JARKHS020020033">
    <property type="protein sequence ID" value="KAK8771198.1"/>
    <property type="molecule type" value="Genomic_DNA"/>
</dbReference>
<reference evidence="1" key="2">
    <citation type="submission" date="2023-03" db="EMBL/GenBank/DDBJ databases">
        <authorList>
            <person name="Thuy-Boun P."/>
        </authorList>
    </citation>
    <scope>NUCLEOTIDE SEQUENCE</scope>
    <source>
        <strain evidence="1">F_SG_1</strain>
        <tissue evidence="1">Salivary glands</tissue>
    </source>
</reference>
<comment type="caution">
    <text evidence="1">The sequence shown here is derived from an EMBL/GenBank/DDBJ whole genome shotgun (WGS) entry which is preliminary data.</text>
</comment>
<keyword evidence="3" id="KW-1185">Reference proteome</keyword>
<dbReference type="Proteomes" id="UP001321473">
    <property type="component" value="Unassembled WGS sequence"/>
</dbReference>
<organism evidence="1 3">
    <name type="scientific">Amblyomma americanum</name>
    <name type="common">Lone star tick</name>
    <dbReference type="NCBI Taxonomy" id="6943"/>
    <lineage>
        <taxon>Eukaryota</taxon>
        <taxon>Metazoa</taxon>
        <taxon>Ecdysozoa</taxon>
        <taxon>Arthropoda</taxon>
        <taxon>Chelicerata</taxon>
        <taxon>Arachnida</taxon>
        <taxon>Acari</taxon>
        <taxon>Parasitiformes</taxon>
        <taxon>Ixodida</taxon>
        <taxon>Ixodoidea</taxon>
        <taxon>Ixodidae</taxon>
        <taxon>Amblyomminae</taxon>
        <taxon>Amblyomma</taxon>
    </lineage>
</organism>
<accession>A0AAQ4E977</accession>
<name>A0AAQ4E977_AMBAM</name>
<reference evidence="1" key="3">
    <citation type="submission" date="2024-02" db="EMBL/GenBank/DDBJ databases">
        <authorList>
            <person name="Mcdaniel E.A."/>
            <person name="Celebi F.M."/>
            <person name="Reiter T."/>
            <person name="Weiss E.C."/>
            <person name="Chou S."/>
        </authorList>
    </citation>
    <scope>NUCLEOTIDE SEQUENCE</scope>
    <source>
        <strain evidence="1">F_SG_1</strain>
        <tissue evidence="1">Salivary glands</tissue>
    </source>
</reference>
<dbReference type="EMBL" id="JARKHS020020027">
    <property type="protein sequence ID" value="KAK8771207.1"/>
    <property type="molecule type" value="Genomic_DNA"/>
</dbReference>
<dbReference type="SUPFAM" id="SSF52047">
    <property type="entry name" value="RNI-like"/>
    <property type="match status" value="1"/>
</dbReference>
<proteinExistence type="predicted"/>
<evidence type="ECO:0000313" key="3">
    <source>
        <dbReference type="Proteomes" id="UP001321473"/>
    </source>
</evidence>
<protein>
    <recommendedName>
        <fullName evidence="4">Ran gtpase-activating protein</fullName>
    </recommendedName>
</protein>
<evidence type="ECO:0008006" key="4">
    <source>
        <dbReference type="Google" id="ProtNLM"/>
    </source>
</evidence>
<dbReference type="Gene3D" id="3.80.10.10">
    <property type="entry name" value="Ribonuclease Inhibitor"/>
    <property type="match status" value="2"/>
</dbReference>
<reference evidence="1 3" key="1">
    <citation type="journal article" date="2023" name="Arcadia Sci">
        <title>De novo assembly of a long-read Amblyomma americanum tick genome.</title>
        <authorList>
            <person name="Chou S."/>
            <person name="Poskanzer K.E."/>
            <person name="Rollins M."/>
            <person name="Thuy-Boun P.S."/>
        </authorList>
    </citation>
    <scope>NUCLEOTIDE SEQUENCE [LARGE SCALE GENOMIC DNA]</scope>
    <source>
        <strain evidence="1">F_SG_1</strain>
        <tissue evidence="1">Salivary glands</tissue>
    </source>
</reference>
<dbReference type="InterPro" id="IPR032675">
    <property type="entry name" value="LRR_dom_sf"/>
</dbReference>
<dbReference type="AlphaFoldDB" id="A0AAQ4E977"/>
<gene>
    <name evidence="2" type="ORF">V5799_025550</name>
    <name evidence="1" type="ORF">V5799_025557</name>
</gene>
<sequence length="462" mass="50333">MTSHALCTGPDALAPQVADVLRGNGRTLRSVKLIGNHLSRETASTLLLALVLCERLEELALQDSEESSACDAMAEALKSSRFLQKLSLVGLCLTATVSKLCAALPSNTALKSLVLPQISSTSRILQEENPTHEQLRRECPGRVQFCLFLDQSSFVSEALEQALGCATKVKINHSGLVGEDLCSVYASLALKNSLRSLHIHYAAIATGNDDTTQAAISSALCAALKGCKCLQSFHLHVLMAYNESEETDQLVAEIFDALICSPRLRKLTLVNSRLTLNTAKLLSVLVAQLKRSLVELRIESTSNISNAVLRVLEDMITRNVFLSRVTVRCFAWEDVAWACAAMDDAKEQNQGLLNKAAKFVMSIDERPTPCAKHPCASAFDELCGTASLLEHLVSLSGKSELQVSMSVKKARCYLDDNYMIYAGVVLARVLCEAGDGSMQFDELNVDCWRSIVQYLKLSDVVS</sequence>
<evidence type="ECO:0000313" key="1">
    <source>
        <dbReference type="EMBL" id="KAK8771198.1"/>
    </source>
</evidence>